<keyword evidence="2" id="KW-1185">Reference proteome</keyword>
<evidence type="ECO:0000313" key="2">
    <source>
        <dbReference type="Proteomes" id="UP000517916"/>
    </source>
</evidence>
<protein>
    <recommendedName>
        <fullName evidence="3">Transglycosylase SLT domain-containing protein</fullName>
    </recommendedName>
</protein>
<sequence>MFDEPVKGFGLDVEFDMSQKAAMLKDAQTYLESINVPETGGPGTDIGQPNSTTFSFETMLTHDVRITNLARNLRIRKSLIQCPLMWEIRKYNLDDPVADQLVKDHYQGTGISTKNDSSTGLGQIFAATAIRARNHCINQGIVSGPIMDPGKESDLWPVWQNLHNDANYNISTIPLVLIEGAHAVGLGRPGLDFSEDDSRKTLARYNGTGDKAEQYGRQLIGLYRVFEKYNAALRRR</sequence>
<organism evidence="1 2">
    <name type="scientific">Kutzneria viridogrisea</name>
    <dbReference type="NCBI Taxonomy" id="47990"/>
    <lineage>
        <taxon>Bacteria</taxon>
        <taxon>Bacillati</taxon>
        <taxon>Actinomycetota</taxon>
        <taxon>Actinomycetes</taxon>
        <taxon>Pseudonocardiales</taxon>
        <taxon>Pseudonocardiaceae</taxon>
        <taxon>Kutzneria</taxon>
    </lineage>
</organism>
<dbReference type="EMBL" id="JACJID010000001">
    <property type="protein sequence ID" value="MBA8923548.1"/>
    <property type="molecule type" value="Genomic_DNA"/>
</dbReference>
<reference evidence="1 2" key="1">
    <citation type="submission" date="2020-08" db="EMBL/GenBank/DDBJ databases">
        <title>Genomic Encyclopedia of Archaeal and Bacterial Type Strains, Phase II (KMG-II): from individual species to whole genera.</title>
        <authorList>
            <person name="Goeker M."/>
        </authorList>
    </citation>
    <scope>NUCLEOTIDE SEQUENCE [LARGE SCALE GENOMIC DNA]</scope>
    <source>
        <strain evidence="1 2">DSM 43850</strain>
    </source>
</reference>
<comment type="caution">
    <text evidence="1">The sequence shown here is derived from an EMBL/GenBank/DDBJ whole genome shotgun (WGS) entry which is preliminary data.</text>
</comment>
<evidence type="ECO:0008006" key="3">
    <source>
        <dbReference type="Google" id="ProtNLM"/>
    </source>
</evidence>
<gene>
    <name evidence="1" type="ORF">BC739_000745</name>
</gene>
<dbReference type="Proteomes" id="UP000517916">
    <property type="component" value="Unassembled WGS sequence"/>
</dbReference>
<dbReference type="RefSeq" id="WP_182836270.1">
    <property type="nucleotide sequence ID" value="NZ_BAAABQ010000041.1"/>
</dbReference>
<proteinExistence type="predicted"/>
<evidence type="ECO:0000313" key="1">
    <source>
        <dbReference type="EMBL" id="MBA8923548.1"/>
    </source>
</evidence>
<name>A0ABR6B9J9_9PSEU</name>
<accession>A0ABR6B9J9</accession>